<proteinExistence type="predicted"/>
<protein>
    <submittedName>
        <fullName evidence="1">Uncharacterized protein</fullName>
    </submittedName>
</protein>
<name>A0A4Y7R9F8_9FIRM</name>
<gene>
    <name evidence="1" type="ORF">Psch_02478</name>
</gene>
<dbReference type="Proteomes" id="UP000298324">
    <property type="component" value="Unassembled WGS sequence"/>
</dbReference>
<evidence type="ECO:0000313" key="2">
    <source>
        <dbReference type="Proteomes" id="UP000298324"/>
    </source>
</evidence>
<keyword evidence="2" id="KW-1185">Reference proteome</keyword>
<reference evidence="1 2" key="1">
    <citation type="journal article" date="2018" name="Environ. Microbiol.">
        <title>Novel energy conservation strategies and behaviour of Pelotomaculum schinkii driving syntrophic propionate catabolism.</title>
        <authorList>
            <person name="Hidalgo-Ahumada C.A.P."/>
            <person name="Nobu M.K."/>
            <person name="Narihiro T."/>
            <person name="Tamaki H."/>
            <person name="Liu W.T."/>
            <person name="Kamagata Y."/>
            <person name="Stams A.J.M."/>
            <person name="Imachi H."/>
            <person name="Sousa D.Z."/>
        </authorList>
    </citation>
    <scope>NUCLEOTIDE SEQUENCE [LARGE SCALE GENOMIC DNA]</scope>
    <source>
        <strain evidence="1 2">HH</strain>
    </source>
</reference>
<organism evidence="1 2">
    <name type="scientific">Pelotomaculum schinkii</name>
    <dbReference type="NCBI Taxonomy" id="78350"/>
    <lineage>
        <taxon>Bacteria</taxon>
        <taxon>Bacillati</taxon>
        <taxon>Bacillota</taxon>
        <taxon>Clostridia</taxon>
        <taxon>Eubacteriales</taxon>
        <taxon>Desulfotomaculaceae</taxon>
        <taxon>Pelotomaculum</taxon>
    </lineage>
</organism>
<evidence type="ECO:0000313" key="1">
    <source>
        <dbReference type="EMBL" id="TEB05437.1"/>
    </source>
</evidence>
<dbReference type="EMBL" id="QFGA01000002">
    <property type="protein sequence ID" value="TEB05437.1"/>
    <property type="molecule type" value="Genomic_DNA"/>
</dbReference>
<dbReference type="AlphaFoldDB" id="A0A4Y7R9F8"/>
<comment type="caution">
    <text evidence="1">The sequence shown here is derived from an EMBL/GenBank/DDBJ whole genome shotgun (WGS) entry which is preliminary data.</text>
</comment>
<accession>A0A4Y7R9F8</accession>
<dbReference type="RefSeq" id="WP_190240495.1">
    <property type="nucleotide sequence ID" value="NZ_QFGA01000002.1"/>
</dbReference>
<sequence length="410" mass="48093">MSDKQQKDAPAYMLGSDQRQEWMRDYFFAPRGIGFSEPGIVPLDDAAMSAYNVAKSSYQIHPDVFNMDYLSKAVGLGKNEIVKRLHRLYDEHLIMFVMNPATQVYGWGLYYWLVKLKENTPRETKAKLSEWYQNKDDICTGYECSGDFDYFNGNHMRVLDNLLADVIEPWKNNPEIEFVHLCPIRRDIRESNVNMWDAPGDSYRELFWGKDQLEKLAKIQDKMDLTDLKIIQALNTKKPMEELFDFKVLADISGLDPKEMLAGIKDVVENKRILVPLFHLNFMKLGLTNHAYVIRLFQTIPSYRKAQIADELSRIPELNNVVEFTDSLYDISVWAYNEISDTKALKEKLNSYSEIEDIKEADIYRQFRRWVCRMDDQNGFWEECVFTDDFLQDRTVKDGIKCSMARKEEE</sequence>